<feature type="region of interest" description="Disordered" evidence="1">
    <location>
        <begin position="1"/>
        <end position="84"/>
    </location>
</feature>
<dbReference type="EMBL" id="JAESVG020000002">
    <property type="protein sequence ID" value="KAG8630287.1"/>
    <property type="molecule type" value="Genomic_DNA"/>
</dbReference>
<dbReference type="OrthoDB" id="4521980at2759"/>
<name>A0A8K0PJ88_9PEZI</name>
<evidence type="ECO:0000256" key="1">
    <source>
        <dbReference type="SAM" id="MobiDB-lite"/>
    </source>
</evidence>
<reference evidence="2" key="1">
    <citation type="submission" date="2021-07" db="EMBL/GenBank/DDBJ databases">
        <title>Elsinoe batatas strain:CRI-CJ2 Genome sequencing and assembly.</title>
        <authorList>
            <person name="Huang L."/>
        </authorList>
    </citation>
    <scope>NUCLEOTIDE SEQUENCE</scope>
    <source>
        <strain evidence="2">CRI-CJ2</strain>
    </source>
</reference>
<comment type="caution">
    <text evidence="2">The sequence shown here is derived from an EMBL/GenBank/DDBJ whole genome shotgun (WGS) entry which is preliminary data.</text>
</comment>
<feature type="compositionally biased region" description="Polar residues" evidence="1">
    <location>
        <begin position="23"/>
        <end position="34"/>
    </location>
</feature>
<gene>
    <name evidence="2" type="ORF">KVT40_001906</name>
</gene>
<dbReference type="Proteomes" id="UP000809789">
    <property type="component" value="Unassembled WGS sequence"/>
</dbReference>
<protein>
    <submittedName>
        <fullName evidence="2">Uncharacterized protein</fullName>
    </submittedName>
</protein>
<keyword evidence="3" id="KW-1185">Reference proteome</keyword>
<evidence type="ECO:0000313" key="3">
    <source>
        <dbReference type="Proteomes" id="UP000809789"/>
    </source>
</evidence>
<feature type="compositionally biased region" description="Acidic residues" evidence="1">
    <location>
        <begin position="57"/>
        <end position="70"/>
    </location>
</feature>
<accession>A0A8K0PJ88</accession>
<organism evidence="2 3">
    <name type="scientific">Elsinoe batatas</name>
    <dbReference type="NCBI Taxonomy" id="2601811"/>
    <lineage>
        <taxon>Eukaryota</taxon>
        <taxon>Fungi</taxon>
        <taxon>Dikarya</taxon>
        <taxon>Ascomycota</taxon>
        <taxon>Pezizomycotina</taxon>
        <taxon>Dothideomycetes</taxon>
        <taxon>Dothideomycetidae</taxon>
        <taxon>Myriangiales</taxon>
        <taxon>Elsinoaceae</taxon>
        <taxon>Elsinoe</taxon>
    </lineage>
</organism>
<sequence length="262" mass="29901">MASASSAQSRIPRPNITTRRHTPQTTFNNPNITENAPPATNRVSASGAAQPLTNDPPPDDLADDPYDDPPLETPAMEDPATATWNLPLSDADLKKLKAGYQSQCMEEKWNFTLQDPDPRGSATLRTSRSWTDIEHYLLHLDVSDEPNGSRIESITWSQNVGEIKLDEEQAKIEAIILCRGWLECVFLDVPYLDPNRFDTHPNNFYTPERFLDQYVKRFFTTTQWKDRSVGWSGTMNTRIHVREKTDHLCSAVNRMHIVLDYR</sequence>
<dbReference type="AlphaFoldDB" id="A0A8K0PJ88"/>
<evidence type="ECO:0000313" key="2">
    <source>
        <dbReference type="EMBL" id="KAG8630287.1"/>
    </source>
</evidence>
<proteinExistence type="predicted"/>